<dbReference type="CDD" id="cd00926">
    <property type="entry name" value="Cyt_c_Oxidase_VIb"/>
    <property type="match status" value="1"/>
</dbReference>
<keyword evidence="7" id="KW-1185">Reference proteome</keyword>
<dbReference type="Gene3D" id="1.10.10.140">
    <property type="entry name" value="Cytochrome c oxidase, subunit VIb"/>
    <property type="match status" value="1"/>
</dbReference>
<evidence type="ECO:0000256" key="3">
    <source>
        <dbReference type="ARBA" id="ARBA00023157"/>
    </source>
</evidence>
<evidence type="ECO:0000256" key="1">
    <source>
        <dbReference type="ARBA" id="ARBA00004173"/>
    </source>
</evidence>
<evidence type="ECO:0000313" key="6">
    <source>
        <dbReference type="Ensembl" id="ENSOMYP00000098029.2"/>
    </source>
</evidence>
<dbReference type="InterPro" id="IPR048280">
    <property type="entry name" value="COX6B-like"/>
</dbReference>
<dbReference type="Ensembl" id="ENSOMYT00000106449.2">
    <property type="protein sequence ID" value="ENSOMYP00000098029.2"/>
    <property type="gene ID" value="ENSOMYG00000044523.2"/>
</dbReference>
<reference evidence="6" key="3">
    <citation type="submission" date="2025-09" db="UniProtKB">
        <authorList>
            <consortium name="Ensembl"/>
        </authorList>
    </citation>
    <scope>IDENTIFICATION</scope>
</reference>
<protein>
    <recommendedName>
        <fullName evidence="4">Cytochrome c oxidase subunit 6B1</fullName>
    </recommendedName>
    <alternativeName>
        <fullName evidence="5">Cytochrome c oxidase subunit VIb isoform 1</fullName>
    </alternativeName>
</protein>
<proteinExistence type="predicted"/>
<dbReference type="InterPro" id="IPR003213">
    <property type="entry name" value="Cyt_c_oxidase_su6B"/>
</dbReference>
<dbReference type="FunFam" id="1.10.10.140:FF:000001">
    <property type="entry name" value="Cytochrome c oxidase subunit 6B1"/>
    <property type="match status" value="1"/>
</dbReference>
<evidence type="ECO:0000256" key="5">
    <source>
        <dbReference type="ARBA" id="ARBA00042114"/>
    </source>
</evidence>
<evidence type="ECO:0000256" key="4">
    <source>
        <dbReference type="ARBA" id="ARBA00040060"/>
    </source>
</evidence>
<keyword evidence="3" id="KW-1015">Disulfide bond</keyword>
<dbReference type="PANTHER" id="PTHR11387">
    <property type="entry name" value="CYTOCHROME C OXIDASE SUBUNIT 6B"/>
    <property type="match status" value="1"/>
</dbReference>
<dbReference type="Pfam" id="PF02297">
    <property type="entry name" value="COX6B"/>
    <property type="match status" value="1"/>
</dbReference>
<sequence>ISFSDSKYTYIISLTEETKNYVTAPFEARFPNTNQAQNCFQNHLDLTRLCQTKGQDVAPSEWYQRVYKSLCPLSWFLSLHLAKWDDQIEAGSFPGKI</sequence>
<dbReference type="GO" id="GO:0005739">
    <property type="term" value="C:mitochondrion"/>
    <property type="evidence" value="ECO:0007669"/>
    <property type="project" value="UniProtKB-SubCell"/>
</dbReference>
<dbReference type="GeneTree" id="ENSGT00940000164148"/>
<dbReference type="GO" id="GO:0045277">
    <property type="term" value="C:respiratory chain complex IV"/>
    <property type="evidence" value="ECO:0007669"/>
    <property type="project" value="InterPro"/>
</dbReference>
<reference evidence="6" key="1">
    <citation type="submission" date="2020-07" db="EMBL/GenBank/DDBJ databases">
        <title>A long reads based de novo assembly of the rainbow trout Arlee double haploid line genome.</title>
        <authorList>
            <person name="Gao G."/>
            <person name="Palti Y."/>
        </authorList>
    </citation>
    <scope>NUCLEOTIDE SEQUENCE [LARGE SCALE GENOMIC DNA]</scope>
</reference>
<name>A0A8C7WG13_ONCMY</name>
<comment type="subcellular location">
    <subcellularLocation>
        <location evidence="1">Mitochondrion</location>
    </subcellularLocation>
</comment>
<keyword evidence="2" id="KW-0496">Mitochondrion</keyword>
<evidence type="ECO:0000313" key="7">
    <source>
        <dbReference type="Proteomes" id="UP000694395"/>
    </source>
</evidence>
<reference evidence="6" key="2">
    <citation type="submission" date="2025-08" db="UniProtKB">
        <authorList>
            <consortium name="Ensembl"/>
        </authorList>
    </citation>
    <scope>IDENTIFICATION</scope>
</reference>
<dbReference type="SUPFAM" id="SSF47694">
    <property type="entry name" value="Cytochrome c oxidase subunit h"/>
    <property type="match status" value="1"/>
</dbReference>
<accession>A0A8C7WG13</accession>
<dbReference type="AlphaFoldDB" id="A0A8C7WG13"/>
<evidence type="ECO:0000256" key="2">
    <source>
        <dbReference type="ARBA" id="ARBA00023128"/>
    </source>
</evidence>
<dbReference type="InterPro" id="IPR036549">
    <property type="entry name" value="CX6/COA6-like_sf"/>
</dbReference>
<organism evidence="6 7">
    <name type="scientific">Oncorhynchus mykiss</name>
    <name type="common">Rainbow trout</name>
    <name type="synonym">Salmo gairdneri</name>
    <dbReference type="NCBI Taxonomy" id="8022"/>
    <lineage>
        <taxon>Eukaryota</taxon>
        <taxon>Metazoa</taxon>
        <taxon>Chordata</taxon>
        <taxon>Craniata</taxon>
        <taxon>Vertebrata</taxon>
        <taxon>Euteleostomi</taxon>
        <taxon>Actinopterygii</taxon>
        <taxon>Neopterygii</taxon>
        <taxon>Teleostei</taxon>
        <taxon>Protacanthopterygii</taxon>
        <taxon>Salmoniformes</taxon>
        <taxon>Salmonidae</taxon>
        <taxon>Salmoninae</taxon>
        <taxon>Oncorhynchus</taxon>
    </lineage>
</organism>
<dbReference type="Proteomes" id="UP000694395">
    <property type="component" value="Chromosome 18"/>
</dbReference>